<comment type="similarity">
    <text evidence="1">Belongs to the short-chain dehydrogenases/reductases (SDR) family.</text>
</comment>
<dbReference type="EMBL" id="JAPNOA010000059">
    <property type="protein sequence ID" value="MCY0967283.1"/>
    <property type="molecule type" value="Genomic_DNA"/>
</dbReference>
<dbReference type="FunFam" id="3.40.50.720:FF:000084">
    <property type="entry name" value="Short-chain dehydrogenase reductase"/>
    <property type="match status" value="1"/>
</dbReference>
<evidence type="ECO:0000313" key="5">
    <source>
        <dbReference type="Proteomes" id="UP001150830"/>
    </source>
</evidence>
<evidence type="ECO:0000313" key="4">
    <source>
        <dbReference type="EMBL" id="MCY0967283.1"/>
    </source>
</evidence>
<dbReference type="Pfam" id="PF13561">
    <property type="entry name" value="adh_short_C2"/>
    <property type="match status" value="1"/>
</dbReference>
<evidence type="ECO:0000256" key="2">
    <source>
        <dbReference type="ARBA" id="ARBA00023002"/>
    </source>
</evidence>
<feature type="domain" description="Ketoreductase" evidence="3">
    <location>
        <begin position="12"/>
        <end position="198"/>
    </location>
</feature>
<comment type="caution">
    <text evidence="4">The sequence shown here is derived from an EMBL/GenBank/DDBJ whole genome shotgun (WGS) entry which is preliminary data.</text>
</comment>
<dbReference type="GO" id="GO:0016491">
    <property type="term" value="F:oxidoreductase activity"/>
    <property type="evidence" value="ECO:0007669"/>
    <property type="project" value="UniProtKB-KW"/>
</dbReference>
<gene>
    <name evidence="4" type="ORF">OUO13_19055</name>
</gene>
<keyword evidence="5" id="KW-1185">Reference proteome</keyword>
<dbReference type="Gene3D" id="3.40.50.720">
    <property type="entry name" value="NAD(P)-binding Rossmann-like Domain"/>
    <property type="match status" value="1"/>
</dbReference>
<dbReference type="RefSeq" id="WP_283175485.1">
    <property type="nucleotide sequence ID" value="NZ_JAPNOA010000059.1"/>
</dbReference>
<dbReference type="SMART" id="SM00822">
    <property type="entry name" value="PKS_KR"/>
    <property type="match status" value="1"/>
</dbReference>
<dbReference type="InterPro" id="IPR036291">
    <property type="entry name" value="NAD(P)-bd_dom_sf"/>
</dbReference>
<dbReference type="PRINTS" id="PR00081">
    <property type="entry name" value="GDHRDH"/>
</dbReference>
<accession>A0A9X3IVI3</accession>
<dbReference type="PANTHER" id="PTHR43639">
    <property type="entry name" value="OXIDOREDUCTASE, SHORT-CHAIN DEHYDROGENASE/REDUCTASE FAMILY (AFU_ORTHOLOGUE AFUA_5G02870)"/>
    <property type="match status" value="1"/>
</dbReference>
<dbReference type="InterPro" id="IPR057326">
    <property type="entry name" value="KR_dom"/>
</dbReference>
<dbReference type="AlphaFoldDB" id="A0A9X3IVI3"/>
<protein>
    <submittedName>
        <fullName evidence="4">SDR family oxidoreductase</fullName>
    </submittedName>
</protein>
<dbReference type="PROSITE" id="PS00061">
    <property type="entry name" value="ADH_SHORT"/>
    <property type="match status" value="1"/>
</dbReference>
<dbReference type="PRINTS" id="PR00080">
    <property type="entry name" value="SDRFAMILY"/>
</dbReference>
<evidence type="ECO:0000259" key="3">
    <source>
        <dbReference type="SMART" id="SM00822"/>
    </source>
</evidence>
<dbReference type="PANTHER" id="PTHR43639:SF1">
    <property type="entry name" value="SHORT-CHAIN DEHYDROGENASE_REDUCTASE FAMILY PROTEIN"/>
    <property type="match status" value="1"/>
</dbReference>
<organism evidence="4 5">
    <name type="scientific">Parathalassolituus penaei</name>
    <dbReference type="NCBI Taxonomy" id="2997323"/>
    <lineage>
        <taxon>Bacteria</taxon>
        <taxon>Pseudomonadati</taxon>
        <taxon>Pseudomonadota</taxon>
        <taxon>Gammaproteobacteria</taxon>
        <taxon>Oceanospirillales</taxon>
        <taxon>Oceanospirillaceae</taxon>
        <taxon>Parathalassolituus</taxon>
    </lineage>
</organism>
<dbReference type="CDD" id="cd05233">
    <property type="entry name" value="SDR_c"/>
    <property type="match status" value="1"/>
</dbReference>
<keyword evidence="2" id="KW-0560">Oxidoreductase</keyword>
<dbReference type="Proteomes" id="UP001150830">
    <property type="component" value="Unassembled WGS sequence"/>
</dbReference>
<dbReference type="InterPro" id="IPR020904">
    <property type="entry name" value="Sc_DH/Rdtase_CS"/>
</dbReference>
<evidence type="ECO:0000256" key="1">
    <source>
        <dbReference type="ARBA" id="ARBA00006484"/>
    </source>
</evidence>
<dbReference type="SUPFAM" id="SSF51735">
    <property type="entry name" value="NAD(P)-binding Rossmann-fold domains"/>
    <property type="match status" value="1"/>
</dbReference>
<reference evidence="4" key="1">
    <citation type="submission" date="2022-11" db="EMBL/GenBank/DDBJ databases">
        <title>Parathalassolutuus dongxingensis gen. nov., sp. nov., a novel member of family Oceanospirillaceae isolated from a coastal shrimp pond in Guangxi, China.</title>
        <authorList>
            <person name="Chen H."/>
        </authorList>
    </citation>
    <scope>NUCLEOTIDE SEQUENCE</scope>
    <source>
        <strain evidence="4">G-43</strain>
    </source>
</reference>
<dbReference type="InterPro" id="IPR002347">
    <property type="entry name" value="SDR_fam"/>
</dbReference>
<name>A0A9X3IVI3_9GAMM</name>
<sequence>MTTATLKPLAGKVAVVTGGSGGIGAAICQRLAEAGATVVVGYNSSQQPAEQLVSQMPAASQPHVALAAPVTNSDAMKTLAAEVSSRYGRCDLLVNCAGTTRYCAHDDLDGLDDALIDQILATNVRGPFASVRAFKPLLKASGAGLVVNISSIAAVTAMGSNVIYCASKAAVDNMTKSLARALAPEIRVLSVSPGLADTDFVKQLDQSWRDEQASRTPLKRLAMPEEVADAVIAAATHLTFTTGVVIPVDGGRPLS</sequence>
<proteinExistence type="inferred from homology"/>